<keyword evidence="3" id="KW-0732">Signal</keyword>
<dbReference type="RefSeq" id="WP_066242994.1">
    <property type="nucleotide sequence ID" value="NZ_LRFC01000034.1"/>
</dbReference>
<evidence type="ECO:0000313" key="4">
    <source>
        <dbReference type="EMBL" id="KZE64820.1"/>
    </source>
</evidence>
<keyword evidence="5" id="KW-1185">Reference proteome</keyword>
<feature type="chain" id="PRO_5038577535" evidence="3">
    <location>
        <begin position="24"/>
        <end position="220"/>
    </location>
</feature>
<dbReference type="Proteomes" id="UP000076567">
    <property type="component" value="Unassembled WGS sequence"/>
</dbReference>
<evidence type="ECO:0000256" key="1">
    <source>
        <dbReference type="SAM" id="Coils"/>
    </source>
</evidence>
<sequence>MSGKFQKGLALLGLCSVSFYCGAQIAGQTEAAFSSKALLHPIEVSAAMVFPSTIQELNVSAKQINVDMLSLYKSIPQVSDAPSIEELKESLDKLSAKERELKKLLSRFNQIHSELAAYYKQVRPLDQNTYRFVLEGWDEIDALSKQIKKTIDFQYIEKYRTSLELRIKRLEEVAKNEPVKKLEEVTEDAPSTENVEMIEQIEGVPENDEKRLEINNETTE</sequence>
<reference evidence="5" key="1">
    <citation type="submission" date="2016-01" db="EMBL/GenBank/DDBJ databases">
        <title>Draft genome of Chromobacterium sp. F49.</title>
        <authorList>
            <person name="Hong K.W."/>
        </authorList>
    </citation>
    <scope>NUCLEOTIDE SEQUENCE [LARGE SCALE GENOMIC DNA]</scope>
    <source>
        <strain evidence="5">P7IIIA</strain>
    </source>
</reference>
<dbReference type="EMBL" id="LRFC01000034">
    <property type="protein sequence ID" value="KZE64820.1"/>
    <property type="molecule type" value="Genomic_DNA"/>
</dbReference>
<protein>
    <submittedName>
        <fullName evidence="4">Uncharacterized protein</fullName>
    </submittedName>
</protein>
<evidence type="ECO:0000256" key="2">
    <source>
        <dbReference type="SAM" id="MobiDB-lite"/>
    </source>
</evidence>
<feature type="coiled-coil region" evidence="1">
    <location>
        <begin position="84"/>
        <end position="114"/>
    </location>
</feature>
<name>A0A163QAM0_9BACL</name>
<accession>A0A163QAM0</accession>
<comment type="caution">
    <text evidence="4">The sequence shown here is derived from an EMBL/GenBank/DDBJ whole genome shotgun (WGS) entry which is preliminary data.</text>
</comment>
<gene>
    <name evidence="4" type="ORF">AWM68_09175</name>
</gene>
<evidence type="ECO:0000313" key="5">
    <source>
        <dbReference type="Proteomes" id="UP000076567"/>
    </source>
</evidence>
<proteinExistence type="predicted"/>
<dbReference type="AlphaFoldDB" id="A0A163QAM0"/>
<feature type="signal peptide" evidence="3">
    <location>
        <begin position="1"/>
        <end position="23"/>
    </location>
</feature>
<keyword evidence="1" id="KW-0175">Coiled coil</keyword>
<dbReference type="OrthoDB" id="2882482at2"/>
<organism evidence="4 5">
    <name type="scientific">Fictibacillus phosphorivorans</name>
    <dbReference type="NCBI Taxonomy" id="1221500"/>
    <lineage>
        <taxon>Bacteria</taxon>
        <taxon>Bacillati</taxon>
        <taxon>Bacillota</taxon>
        <taxon>Bacilli</taxon>
        <taxon>Bacillales</taxon>
        <taxon>Fictibacillaceae</taxon>
        <taxon>Fictibacillus</taxon>
    </lineage>
</organism>
<feature type="region of interest" description="Disordered" evidence="2">
    <location>
        <begin position="200"/>
        <end position="220"/>
    </location>
</feature>
<evidence type="ECO:0000256" key="3">
    <source>
        <dbReference type="SAM" id="SignalP"/>
    </source>
</evidence>